<evidence type="ECO:0000313" key="3">
    <source>
        <dbReference type="Proteomes" id="UP001055940"/>
    </source>
</evidence>
<evidence type="ECO:0008006" key="4">
    <source>
        <dbReference type="Google" id="ProtNLM"/>
    </source>
</evidence>
<sequence length="1057" mass="114042">MNGFDIRLVALAPNGEELGPLPYPNSVEVGQPYNDLPSLRVDYSAHAPGASHLERPCEVAVQTYDPDTGEWTEGPDSRFLRVKRSGDLTDPTGNRSYQMPGYGWQLRKLRLYPSATGTETEEGKRAFAGATVGTVLRTWINEGRSRGALPGLEADFDTQVDSAGREWDTALTLDYELGTDLLSVLEGMAEQGVCDWRFEGRTLRVFAPDTVMARDLASGPAPVDLRLGRDITEAPTDASLEDLVSHLFVAGDEGFRLEVDNPGAQMPWGRWEDYLTQGGVSDEGTARLLAGAALQRGARERVQITRGLMPRVARWLPWRDYRPGDLILAPDGEGHMASLRLRQITLSRDQDGAVTGNLVLNDRFLEAEIRRARRTTALTGGSVGNGGSGAQPAPEGPDTRRPVAPQGLAVHSDAYLDADGAAQGYAGLTWSPVDTATDGGAIDMGAYQVYGRRNATGEVWRRLVSVDHPDTAIGLSPLPVGQEWAFKVRAVSSRNGLAGPFGPQEVVTLASDTEAPPVPSAPLLSTRLGVISAEWDGAGAGGEPMPADFRHARLWMRGDQGWEHRFDYHGPPREPWTVEHGTLAVTDEGLALNGSATLVRDLGGLDQTLELVARRVDEDRGTLWLAPRAGQAPERGSHYTPEVPVDLYEVPLGQNVVVRIQTQGTRVRAWLDGTLVHDAPLTWGQRFGTRFAVEGTGVVLREARVPATDTWEPIALLEGPTTITVAGQPYNTPRWFRLTAVDRSGNESDPSAEEVTRTEPLVDVDLHPGTVKAAHIQANAVTADKIDAGAVEAGHIRAGAVESRHITADAINGKTITGAVVRSSAGPGPRWQADGNGIRFWNQNNQLTFNARTATGSVLATGRFQTASSGNRVWIDGNLRGRPRMELHTGDSSQAQPNVFAMGQQSDGFPTGSLVVSGRETTVNSTGRADLVLEHGGDFKLIQNHGPNSQVGMHKAGRTLRFRGALPSGMFGGTNTFMARGFNPQGESWTWWQWSWGTPIPSGRSAIPFVQLRSGNPEGMSVSVSGANSTGFRIEKRPSGAQHYYLWAVLKEGGHGE</sequence>
<dbReference type="Proteomes" id="UP001055940">
    <property type="component" value="Chromosome"/>
</dbReference>
<evidence type="ECO:0000313" key="2">
    <source>
        <dbReference type="EMBL" id="USY21126.1"/>
    </source>
</evidence>
<proteinExistence type="predicted"/>
<dbReference type="SUPFAM" id="SSF49265">
    <property type="entry name" value="Fibronectin type III"/>
    <property type="match status" value="1"/>
</dbReference>
<feature type="region of interest" description="Disordered" evidence="1">
    <location>
        <begin position="376"/>
        <end position="403"/>
    </location>
</feature>
<name>A0ABY5DBJ2_9ACTN</name>
<protein>
    <recommendedName>
        <fullName evidence="4">Fibronectin type-III domain-containing protein</fullName>
    </recommendedName>
</protein>
<dbReference type="RefSeq" id="WP_254420073.1">
    <property type="nucleotide sequence ID" value="NZ_BAAAJB010000020.1"/>
</dbReference>
<organism evidence="2 3">
    <name type="scientific">Nocardiopsis exhalans</name>
    <dbReference type="NCBI Taxonomy" id="163604"/>
    <lineage>
        <taxon>Bacteria</taxon>
        <taxon>Bacillati</taxon>
        <taxon>Actinomycetota</taxon>
        <taxon>Actinomycetes</taxon>
        <taxon>Streptosporangiales</taxon>
        <taxon>Nocardiopsidaceae</taxon>
        <taxon>Nocardiopsis</taxon>
    </lineage>
</organism>
<dbReference type="InterPro" id="IPR036116">
    <property type="entry name" value="FN3_sf"/>
</dbReference>
<reference evidence="2" key="1">
    <citation type="submission" date="2022-06" db="EMBL/GenBank/DDBJ databases">
        <authorList>
            <person name="Ping M."/>
        </authorList>
    </citation>
    <scope>NUCLEOTIDE SEQUENCE</scope>
    <source>
        <strain evidence="2">JCM11759T</strain>
    </source>
</reference>
<keyword evidence="3" id="KW-1185">Reference proteome</keyword>
<accession>A0ABY5DBJ2</accession>
<dbReference type="EMBL" id="CP099837">
    <property type="protein sequence ID" value="USY21126.1"/>
    <property type="molecule type" value="Genomic_DNA"/>
</dbReference>
<evidence type="ECO:0000256" key="1">
    <source>
        <dbReference type="SAM" id="MobiDB-lite"/>
    </source>
</evidence>
<gene>
    <name evidence="2" type="ORF">NE857_05650</name>
</gene>